<evidence type="ECO:0000313" key="2">
    <source>
        <dbReference type="Proteomes" id="UP000253273"/>
    </source>
</evidence>
<protein>
    <submittedName>
        <fullName evidence="1">ATP-NAD kinase</fullName>
    </submittedName>
</protein>
<dbReference type="GO" id="GO:0006741">
    <property type="term" value="P:NADP+ biosynthetic process"/>
    <property type="evidence" value="ECO:0007669"/>
    <property type="project" value="TreeGrafter"/>
</dbReference>
<keyword evidence="2" id="KW-1185">Reference proteome</keyword>
<dbReference type="InterPro" id="IPR016064">
    <property type="entry name" value="NAD/diacylglycerol_kinase_sf"/>
</dbReference>
<dbReference type="GO" id="GO:0003951">
    <property type="term" value="F:NAD+ kinase activity"/>
    <property type="evidence" value="ECO:0007669"/>
    <property type="project" value="InterPro"/>
</dbReference>
<keyword evidence="1" id="KW-0808">Transferase</keyword>
<dbReference type="GO" id="GO:0019674">
    <property type="term" value="P:NAD+ metabolic process"/>
    <property type="evidence" value="ECO:0007669"/>
    <property type="project" value="InterPro"/>
</dbReference>
<accession>A0A345E360</accession>
<dbReference type="InterPro" id="IPR017437">
    <property type="entry name" value="ATP-NAD_kinase_PpnK-typ_C"/>
</dbReference>
<gene>
    <name evidence="1" type="ORF">DU500_09425</name>
</gene>
<evidence type="ECO:0000313" key="1">
    <source>
        <dbReference type="EMBL" id="AXG06632.1"/>
    </source>
</evidence>
<name>A0A345E360_9EURY</name>
<dbReference type="Proteomes" id="UP000253273">
    <property type="component" value="Chromosome"/>
</dbReference>
<dbReference type="KEGG" id="haj:DU500_09425"/>
<proteinExistence type="predicted"/>
<dbReference type="SUPFAM" id="SSF111331">
    <property type="entry name" value="NAD kinase/diacylglycerol kinase-like"/>
    <property type="match status" value="1"/>
</dbReference>
<keyword evidence="1" id="KW-0418">Kinase</keyword>
<dbReference type="PANTHER" id="PTHR20275">
    <property type="entry name" value="NAD KINASE"/>
    <property type="match status" value="1"/>
</dbReference>
<dbReference type="PANTHER" id="PTHR20275:SF0">
    <property type="entry name" value="NAD KINASE"/>
    <property type="match status" value="1"/>
</dbReference>
<dbReference type="Gene3D" id="2.60.200.30">
    <property type="entry name" value="Probable inorganic polyphosphate/atp-NAD kinase, domain 2"/>
    <property type="match status" value="1"/>
</dbReference>
<organism evidence="1 2">
    <name type="scientific">Haloplanus rubicundus</name>
    <dbReference type="NCBI Taxonomy" id="1547898"/>
    <lineage>
        <taxon>Archaea</taxon>
        <taxon>Methanobacteriati</taxon>
        <taxon>Methanobacteriota</taxon>
        <taxon>Stenosarchaea group</taxon>
        <taxon>Halobacteria</taxon>
        <taxon>Halobacteriales</taxon>
        <taxon>Haloferacaceae</taxon>
        <taxon>Haloplanus</taxon>
    </lineage>
</organism>
<sequence>MPHGTDEARRRREVPAVNVAVRGGSDDDAAALAVGGATIVDETADPAVVVAVGDEAIRSAVADPPAAPLLPVTAAGGRHLVARDALDAAVAAVAAGDYRVASHPILGVHDDGDALARALRDVTLVTDAPASISEYALAVGDERLASVRADGVVLATPLGSDGYAAAAGGAVLEAGAGVAVVPIAPFSTTAETRVVDPDGTVTVSVEREGAVAVVADGVHRGVVDRGAAVRIDRVGSLDVVAPTGTENF</sequence>
<dbReference type="Pfam" id="PF20143">
    <property type="entry name" value="NAD_kinase_C"/>
    <property type="match status" value="1"/>
</dbReference>
<dbReference type="AlphaFoldDB" id="A0A345E360"/>
<dbReference type="EMBL" id="CP031150">
    <property type="protein sequence ID" value="AXG06632.1"/>
    <property type="molecule type" value="Genomic_DNA"/>
</dbReference>
<reference evidence="1 2" key="1">
    <citation type="submission" date="2018-07" db="EMBL/GenBank/DDBJ databases">
        <title>Genome sequences of Haloplanus sp. CBA1113.</title>
        <authorList>
            <person name="Kim Y.B."/>
            <person name="Roh S.W."/>
        </authorList>
    </citation>
    <scope>NUCLEOTIDE SEQUENCE [LARGE SCALE GENOMIC DNA]</scope>
    <source>
        <strain evidence="1 2">CBA1113</strain>
    </source>
</reference>